<dbReference type="InterPro" id="IPR000383">
    <property type="entry name" value="Xaa-Pro-like_dom"/>
</dbReference>
<dbReference type="NCBIfam" id="TIGR00976">
    <property type="entry name" value="CocE_NonD"/>
    <property type="match status" value="1"/>
</dbReference>
<feature type="signal peptide" evidence="2">
    <location>
        <begin position="1"/>
        <end position="25"/>
    </location>
</feature>
<dbReference type="Gene3D" id="2.60.120.260">
    <property type="entry name" value="Galactose-binding domain-like"/>
    <property type="match status" value="1"/>
</dbReference>
<feature type="chain" id="PRO_5008556227" evidence="2">
    <location>
        <begin position="26"/>
        <end position="620"/>
    </location>
</feature>
<evidence type="ECO:0000313" key="4">
    <source>
        <dbReference type="EMBL" id="AOH84458.1"/>
    </source>
</evidence>
<dbReference type="KEGG" id="span:AWL63_11260"/>
<dbReference type="AlphaFoldDB" id="A0A1B3ZAJ4"/>
<dbReference type="Proteomes" id="UP000094256">
    <property type="component" value="Chromosome"/>
</dbReference>
<protein>
    <submittedName>
        <fullName evidence="4">X-Pro dipeptidyl-peptidase</fullName>
    </submittedName>
</protein>
<dbReference type="Gene3D" id="3.40.50.1820">
    <property type="entry name" value="alpha/beta hydrolase"/>
    <property type="match status" value="1"/>
</dbReference>
<dbReference type="SMART" id="SM00939">
    <property type="entry name" value="PepX_C"/>
    <property type="match status" value="1"/>
</dbReference>
<keyword evidence="5" id="KW-1185">Reference proteome</keyword>
<keyword evidence="2" id="KW-0732">Signal</keyword>
<organism evidence="4 5">
    <name type="scientific">Sphingomonas panacis</name>
    <dbReference type="NCBI Taxonomy" id="1560345"/>
    <lineage>
        <taxon>Bacteria</taxon>
        <taxon>Pseudomonadati</taxon>
        <taxon>Pseudomonadota</taxon>
        <taxon>Alphaproteobacteria</taxon>
        <taxon>Sphingomonadales</taxon>
        <taxon>Sphingomonadaceae</taxon>
        <taxon>Sphingomonas</taxon>
    </lineage>
</organism>
<sequence>MRAPSLLLLLAATALPALVTARPQAAPVAETAQQSPFTFEKVMVPMRDGAKMETVILRPRDSTGPLPILFQRTPYGVPDAAPKAVPLGWQSLVKDGYIFVFQSMRGRFGSDGVFTLSTAVHPNDPKAVDEATDAYDAIDWLVKSVPGNNGRVGMWGVSYPGFAAAVSLVHPHPALKAVSPQAAWIDYWQNDDLHRNGALRLSYTTDWVSSLQVDKTQNKPFDYGTVDTYEWFLALGAVENLDTRYFKGSVPMLNALLDHPNHDSFYTGQNWTTALGKTTVPTLNVAGFWDQEDPWGSWQIYQKQQANDPDHLAQMVAGPWAHGTWQGKMDMLGRIPLGRDTGIEFRDQIQTPFFRYWLHGTGERPSFEAKMLQSGSNVWKTYRHWPPTGATPTDLYFHADGSLSFAAPAKGEACRDYVSDPANPVPFRSRPLSPTYPRPEWRWWESEDQRFVDHRPDVLSYVSAPLDADLTVTGKLAATLLASTSGTDSDFVVKLIDVLPQTYEQFDMAAPLGAYTRQLNGYEWPIAMEVRRGKFLASDTAPRALVPNRVVAWDVPLRDHDHVFQKGHRIMVQVQSSWFPVIDRNPQTFVPNIARAKPADFVKATQRVCAGSRITLPVMR</sequence>
<dbReference type="InterPro" id="IPR029058">
    <property type="entry name" value="AB_hydrolase_fold"/>
</dbReference>
<evidence type="ECO:0000256" key="1">
    <source>
        <dbReference type="ARBA" id="ARBA00022801"/>
    </source>
</evidence>
<dbReference type="Pfam" id="PF02129">
    <property type="entry name" value="Peptidase_S15"/>
    <property type="match status" value="1"/>
</dbReference>
<dbReference type="Pfam" id="PF08530">
    <property type="entry name" value="PepX_C"/>
    <property type="match status" value="1"/>
</dbReference>
<proteinExistence type="predicted"/>
<dbReference type="RefSeq" id="WP_069205013.1">
    <property type="nucleotide sequence ID" value="NZ_CP014168.1"/>
</dbReference>
<evidence type="ECO:0000256" key="2">
    <source>
        <dbReference type="SAM" id="SignalP"/>
    </source>
</evidence>
<dbReference type="EMBL" id="CP014168">
    <property type="protein sequence ID" value="AOH84458.1"/>
    <property type="molecule type" value="Genomic_DNA"/>
</dbReference>
<dbReference type="SUPFAM" id="SSF53474">
    <property type="entry name" value="alpha/beta-Hydrolases"/>
    <property type="match status" value="1"/>
</dbReference>
<feature type="domain" description="Xaa-Pro dipeptidyl-peptidase C-terminal" evidence="3">
    <location>
        <begin position="351"/>
        <end position="615"/>
    </location>
</feature>
<dbReference type="InterPro" id="IPR005674">
    <property type="entry name" value="CocE/Ser_esterase"/>
</dbReference>
<evidence type="ECO:0000259" key="3">
    <source>
        <dbReference type="SMART" id="SM00939"/>
    </source>
</evidence>
<dbReference type="InterPro" id="IPR008979">
    <property type="entry name" value="Galactose-bd-like_sf"/>
</dbReference>
<evidence type="ECO:0000313" key="5">
    <source>
        <dbReference type="Proteomes" id="UP000094256"/>
    </source>
</evidence>
<reference evidence="4 5" key="1">
    <citation type="submission" date="2016-01" db="EMBL/GenBank/DDBJ databases">
        <title>Complete genome and mega plasmid sequence of Sphingomonas panacis DCY99 elicits systemic resistance in rice to Xanthomonas oryzae.</title>
        <authorList>
            <person name="Kim Y.J."/>
            <person name="Yang D.C."/>
            <person name="Sing P."/>
        </authorList>
    </citation>
    <scope>NUCLEOTIDE SEQUENCE [LARGE SCALE GENOMIC DNA]</scope>
    <source>
        <strain evidence="4 5">DCY99</strain>
    </source>
</reference>
<dbReference type="OrthoDB" id="9806163at2"/>
<dbReference type="InterPro" id="IPR013736">
    <property type="entry name" value="Xaa-Pro_dipept_C"/>
</dbReference>
<gene>
    <name evidence="4" type="ORF">AWL63_11260</name>
</gene>
<dbReference type="Gene3D" id="1.10.3020.10">
    <property type="entry name" value="alpha-amino acid ester hydrolase ( Helical cap domain)"/>
    <property type="match status" value="1"/>
</dbReference>
<dbReference type="STRING" id="1560345.AWL63_11260"/>
<name>A0A1B3ZAJ4_9SPHN</name>
<dbReference type="SUPFAM" id="SSF49785">
    <property type="entry name" value="Galactose-binding domain-like"/>
    <property type="match status" value="1"/>
</dbReference>
<dbReference type="GO" id="GO:0008239">
    <property type="term" value="F:dipeptidyl-peptidase activity"/>
    <property type="evidence" value="ECO:0007669"/>
    <property type="project" value="InterPro"/>
</dbReference>
<accession>A0A1B3ZAJ4</accession>
<keyword evidence="1" id="KW-0378">Hydrolase</keyword>